<protein>
    <submittedName>
        <fullName evidence="1">DUF1015 domain-containing protein</fullName>
    </submittedName>
</protein>
<dbReference type="Pfam" id="PF06245">
    <property type="entry name" value="DUF1015"/>
    <property type="match status" value="1"/>
</dbReference>
<dbReference type="Proteomes" id="UP000464374">
    <property type="component" value="Chromosome"/>
</dbReference>
<dbReference type="AlphaFoldDB" id="A0A6P1Y558"/>
<dbReference type="InterPro" id="IPR008323">
    <property type="entry name" value="UCP033563"/>
</dbReference>
<gene>
    <name evidence="1" type="ORF">GWP43_08295</name>
</gene>
<dbReference type="PANTHER" id="PTHR36454">
    <property type="entry name" value="LMO2823 PROTEIN"/>
    <property type="match status" value="1"/>
</dbReference>
<name>A0A6P1Y558_9SPIR</name>
<proteinExistence type="predicted"/>
<dbReference type="PANTHER" id="PTHR36454:SF1">
    <property type="entry name" value="DUF1015 DOMAIN-CONTAINING PROTEIN"/>
    <property type="match status" value="1"/>
</dbReference>
<organism evidence="1 2">
    <name type="scientific">Treponema vincentii</name>
    <dbReference type="NCBI Taxonomy" id="69710"/>
    <lineage>
        <taxon>Bacteria</taxon>
        <taxon>Pseudomonadati</taxon>
        <taxon>Spirochaetota</taxon>
        <taxon>Spirochaetia</taxon>
        <taxon>Spirochaetales</taxon>
        <taxon>Treponemataceae</taxon>
        <taxon>Treponema</taxon>
    </lineage>
</organism>
<evidence type="ECO:0000313" key="1">
    <source>
        <dbReference type="EMBL" id="QHX44539.1"/>
    </source>
</evidence>
<dbReference type="EMBL" id="CP048020">
    <property type="protein sequence ID" value="QHX44539.1"/>
    <property type="molecule type" value="Genomic_DNA"/>
</dbReference>
<sequence>MDIFERCALKTPDILLPNKTVDLTAWSVIACDQYTQDTDYWSKVAAVAKDRYSTLHMILPEVYLNTISDEQRKQEIVKIQKTMKDYLAAGVFAEPIHSMLYIERKTAYNRLRKGIITCIDLEKYDWRPDSKAEIRATEATIVERLPPRMEIRQGAVLEMPHIMLLVDDPERMLIEQIGASIYSSQVMPLYTTQLMLNSGSISGWSIPADCSAYMEKALEKLYSTNTDADGSVFMFAVGDGNHSLATAKAVWDAYKREHGGMQQANSSISFPADLGNNPLRYALVEIVNLYDSGLTFEPIHRVIFGADTKQLISFLQSKLGGKVIACSDKAALLQKVEHSSASFGFIAATGDLTCLETDMTCLAVSALQPLLDDFIKTHNLQIDYIHGSDEAFRIPQYDDAVSILLPPISKESFFSTIAESGSLPRKRFSMGEASEKRFYLECRKLI</sequence>
<reference evidence="1 2" key="1">
    <citation type="submission" date="2020-01" db="EMBL/GenBank/DDBJ databases">
        <title>Complete genome sequence of a human oral phylogroup 1 Treponema sp. strain ATCC 700766, originally isolated from periodontitis dental plaque.</title>
        <authorList>
            <person name="Chan Y."/>
            <person name="Huo Y.-B."/>
            <person name="Yu X.-L."/>
            <person name="Zeng H."/>
            <person name="Leung W.-K."/>
            <person name="Watt R.M."/>
        </authorList>
    </citation>
    <scope>NUCLEOTIDE SEQUENCE [LARGE SCALE GENOMIC DNA]</scope>
    <source>
        <strain evidence="1 2">OMZ 804</strain>
    </source>
</reference>
<evidence type="ECO:0000313" key="2">
    <source>
        <dbReference type="Proteomes" id="UP000464374"/>
    </source>
</evidence>
<dbReference type="KEGG" id="trz:GWP43_08295"/>
<accession>A0A6P1Y558</accession>